<dbReference type="Pfam" id="PF17854">
    <property type="entry name" value="FtsK_alpha"/>
    <property type="match status" value="1"/>
</dbReference>
<evidence type="ECO:0000313" key="19">
    <source>
        <dbReference type="Proteomes" id="UP001144372"/>
    </source>
</evidence>
<dbReference type="InterPro" id="IPR003593">
    <property type="entry name" value="AAA+_ATPase"/>
</dbReference>
<feature type="transmembrane region" description="Helical" evidence="16">
    <location>
        <begin position="64"/>
        <end position="90"/>
    </location>
</feature>
<dbReference type="EMBL" id="BSDR01000001">
    <property type="protein sequence ID" value="GLI34700.1"/>
    <property type="molecule type" value="Genomic_DNA"/>
</dbReference>
<sequence>MKDRLRFYQVENKKHEIWALCILTITLMVFFSLISFHSSDPTFFNASSMGRSPRNWIGSLGAHISWSLFFFFGLAAYGFTFLGFWFSLCLFRGAPPLPYGRIQYVGIFLLFLSFMSLAALHEPKIHFFGQEILTGGEIGLLLAQFLAARLNFVGTHILLVGVFLIALLLSTPLTIESSLDWICRQISLCGKGAFSGAIQFFQKIRNLRPEPPELVPVAASRPRRVKKPSSPMVEALPAPESVQQPPAVPIPEAKKITRNAAPIKPPPAASGQYALPPLDLLDAYEATSRKPDMKKLEDNAAILQEKLADFGVQGKVMEICPGPVITMYEYAPAPGIKISRIVGLSDDLSMALKAVSIRVVAPIPGKAAIGIEIPNEHRELVSIRTVIESEAFSGSTAPLTIALGKDITGQPVVANLAKMPHLLIAGATGTGKSVCINAVLSSLLFRNTPDDMRLLLIDPKRIELSSYEGIPQLVHPVVTEPKMATRALRWAVQEMELRYKLLADKNVRNIEGYNRALAREETTSTNTAPTPLEESGLQHHRLPYIVIIIDELADLMMVASREVEESITRLAQMARACGIHLILATQRPSVDVLTGIIKANIPTRISFQVSSRIDSRTIIDGSGAESLLGSGDMLFLPPGTAKLQRIHGAFISDAEVQHLTEFWRVQQLADDPLRERVNFQEISSSEGIQEEELDEKYEEAIELVLETRQASISMLQRRLRVGYNRAARMIEMMEQQGIVGASDGVKPREVLGRGAS</sequence>
<keyword evidence="8 14" id="KW-0067">ATP-binding</keyword>
<dbReference type="SMART" id="SM00843">
    <property type="entry name" value="Ftsk_gamma"/>
    <property type="match status" value="1"/>
</dbReference>
<accession>A0A9W6FTS8</accession>
<dbReference type="GO" id="GO:0005886">
    <property type="term" value="C:plasma membrane"/>
    <property type="evidence" value="ECO:0007669"/>
    <property type="project" value="UniProtKB-SubCell"/>
</dbReference>
<keyword evidence="3" id="KW-1003">Cell membrane</keyword>
<dbReference type="SUPFAM" id="SSF52540">
    <property type="entry name" value="P-loop containing nucleoside triphosphate hydrolases"/>
    <property type="match status" value="1"/>
</dbReference>
<dbReference type="InterPro" id="IPR036388">
    <property type="entry name" value="WH-like_DNA-bd_sf"/>
</dbReference>
<evidence type="ECO:0000256" key="2">
    <source>
        <dbReference type="ARBA" id="ARBA00006474"/>
    </source>
</evidence>
<comment type="caution">
    <text evidence="18">The sequence shown here is derived from an EMBL/GenBank/DDBJ whole genome shotgun (WGS) entry which is preliminary data.</text>
</comment>
<evidence type="ECO:0000256" key="4">
    <source>
        <dbReference type="ARBA" id="ARBA00022618"/>
    </source>
</evidence>
<proteinExistence type="inferred from homology"/>
<feature type="domain" description="FtsK" evidence="17">
    <location>
        <begin position="409"/>
        <end position="616"/>
    </location>
</feature>
<dbReference type="GO" id="GO:0051301">
    <property type="term" value="P:cell division"/>
    <property type="evidence" value="ECO:0007669"/>
    <property type="project" value="UniProtKB-KW"/>
</dbReference>
<evidence type="ECO:0000256" key="10">
    <source>
        <dbReference type="ARBA" id="ARBA00023125"/>
    </source>
</evidence>
<keyword evidence="6 14" id="KW-0547">Nucleotide-binding</keyword>
<keyword evidence="19" id="KW-1185">Reference proteome</keyword>
<evidence type="ECO:0000256" key="15">
    <source>
        <dbReference type="SAM" id="MobiDB-lite"/>
    </source>
</evidence>
<evidence type="ECO:0000256" key="16">
    <source>
        <dbReference type="SAM" id="Phobius"/>
    </source>
</evidence>
<feature type="binding site" evidence="14">
    <location>
        <begin position="426"/>
        <end position="433"/>
    </location>
    <ligand>
        <name>ATP</name>
        <dbReference type="ChEBI" id="CHEBI:30616"/>
    </ligand>
</feature>
<evidence type="ECO:0000259" key="17">
    <source>
        <dbReference type="PROSITE" id="PS50901"/>
    </source>
</evidence>
<feature type="transmembrane region" description="Helical" evidence="16">
    <location>
        <begin position="102"/>
        <end position="120"/>
    </location>
</feature>
<feature type="region of interest" description="Disordered" evidence="15">
    <location>
        <begin position="220"/>
        <end position="244"/>
    </location>
</feature>
<dbReference type="SUPFAM" id="SSF46785">
    <property type="entry name" value="Winged helix' DNA-binding domain"/>
    <property type="match status" value="1"/>
</dbReference>
<keyword evidence="5 16" id="KW-0812">Transmembrane</keyword>
<evidence type="ECO:0000256" key="6">
    <source>
        <dbReference type="ARBA" id="ARBA00022741"/>
    </source>
</evidence>
<keyword evidence="7" id="KW-0159">Chromosome partition</keyword>
<keyword evidence="9 16" id="KW-1133">Transmembrane helix</keyword>
<dbReference type="GO" id="GO:0003677">
    <property type="term" value="F:DNA binding"/>
    <property type="evidence" value="ECO:0007669"/>
    <property type="project" value="UniProtKB-KW"/>
</dbReference>
<dbReference type="Proteomes" id="UP001144372">
    <property type="component" value="Unassembled WGS sequence"/>
</dbReference>
<dbReference type="AlphaFoldDB" id="A0A9W6FTS8"/>
<dbReference type="Gene3D" id="3.40.50.300">
    <property type="entry name" value="P-loop containing nucleotide triphosphate hydrolases"/>
    <property type="match status" value="1"/>
</dbReference>
<dbReference type="SMART" id="SM00382">
    <property type="entry name" value="AAA"/>
    <property type="match status" value="1"/>
</dbReference>
<dbReference type="PANTHER" id="PTHR22683">
    <property type="entry name" value="SPORULATION PROTEIN RELATED"/>
    <property type="match status" value="1"/>
</dbReference>
<evidence type="ECO:0000313" key="18">
    <source>
        <dbReference type="EMBL" id="GLI34700.1"/>
    </source>
</evidence>
<dbReference type="Gene3D" id="3.30.980.40">
    <property type="match status" value="1"/>
</dbReference>
<dbReference type="GO" id="GO:0007059">
    <property type="term" value="P:chromosome segregation"/>
    <property type="evidence" value="ECO:0007669"/>
    <property type="project" value="UniProtKB-KW"/>
</dbReference>
<dbReference type="PANTHER" id="PTHR22683:SF41">
    <property type="entry name" value="DNA TRANSLOCASE FTSK"/>
    <property type="match status" value="1"/>
</dbReference>
<evidence type="ECO:0000256" key="14">
    <source>
        <dbReference type="PROSITE-ProRule" id="PRU00289"/>
    </source>
</evidence>
<dbReference type="InterPro" id="IPR050206">
    <property type="entry name" value="FtsK/SpoIIIE/SftA"/>
</dbReference>
<evidence type="ECO:0000256" key="1">
    <source>
        <dbReference type="ARBA" id="ARBA00004651"/>
    </source>
</evidence>
<feature type="transmembrane region" description="Helical" evidence="16">
    <location>
        <begin position="157"/>
        <end position="175"/>
    </location>
</feature>
<dbReference type="InterPro" id="IPR027417">
    <property type="entry name" value="P-loop_NTPase"/>
</dbReference>
<feature type="transmembrane region" description="Helical" evidence="16">
    <location>
        <begin position="132"/>
        <end position="150"/>
    </location>
</feature>
<dbReference type="Gene3D" id="1.10.10.10">
    <property type="entry name" value="Winged helix-like DNA-binding domain superfamily/Winged helix DNA-binding domain"/>
    <property type="match status" value="1"/>
</dbReference>
<dbReference type="InterPro" id="IPR018541">
    <property type="entry name" value="Ftsk_gamma"/>
</dbReference>
<evidence type="ECO:0000256" key="13">
    <source>
        <dbReference type="ARBA" id="ARBA00025923"/>
    </source>
</evidence>
<name>A0A9W6FTS8_9BACT</name>
<dbReference type="Pfam" id="PF01580">
    <property type="entry name" value="FtsK_SpoIIIE"/>
    <property type="match status" value="1"/>
</dbReference>
<dbReference type="GO" id="GO:0005524">
    <property type="term" value="F:ATP binding"/>
    <property type="evidence" value="ECO:0007669"/>
    <property type="project" value="UniProtKB-UniRule"/>
</dbReference>
<dbReference type="InterPro" id="IPR002543">
    <property type="entry name" value="FtsK_dom"/>
</dbReference>
<evidence type="ECO:0000256" key="9">
    <source>
        <dbReference type="ARBA" id="ARBA00022989"/>
    </source>
</evidence>
<keyword evidence="11 16" id="KW-0472">Membrane</keyword>
<evidence type="ECO:0000256" key="7">
    <source>
        <dbReference type="ARBA" id="ARBA00022829"/>
    </source>
</evidence>
<comment type="similarity">
    <text evidence="2">Belongs to the FtsK/SpoIIIE/SftA family.</text>
</comment>
<evidence type="ECO:0000256" key="3">
    <source>
        <dbReference type="ARBA" id="ARBA00022475"/>
    </source>
</evidence>
<organism evidence="18 19">
    <name type="scientific">Desulforhabdus amnigena</name>
    <dbReference type="NCBI Taxonomy" id="40218"/>
    <lineage>
        <taxon>Bacteria</taxon>
        <taxon>Pseudomonadati</taxon>
        <taxon>Thermodesulfobacteriota</taxon>
        <taxon>Syntrophobacteria</taxon>
        <taxon>Syntrophobacterales</taxon>
        <taxon>Syntrophobacteraceae</taxon>
        <taxon>Desulforhabdus</taxon>
    </lineage>
</organism>
<gene>
    <name evidence="18" type="ORF">DAMNIGENAA_21330</name>
</gene>
<feature type="transmembrane region" description="Helical" evidence="16">
    <location>
        <begin position="20"/>
        <end position="39"/>
    </location>
</feature>
<dbReference type="Pfam" id="PF09397">
    <property type="entry name" value="FtsK_gamma"/>
    <property type="match status" value="1"/>
</dbReference>
<evidence type="ECO:0000256" key="5">
    <source>
        <dbReference type="ARBA" id="ARBA00022692"/>
    </source>
</evidence>
<evidence type="ECO:0000256" key="8">
    <source>
        <dbReference type="ARBA" id="ARBA00022840"/>
    </source>
</evidence>
<keyword evidence="4" id="KW-0132">Cell division</keyword>
<dbReference type="InterPro" id="IPR025199">
    <property type="entry name" value="FtsK_4TM"/>
</dbReference>
<reference evidence="18" key="1">
    <citation type="submission" date="2022-12" db="EMBL/GenBank/DDBJ databases">
        <title>Reference genome sequencing for broad-spectrum identification of bacterial and archaeal isolates by mass spectrometry.</title>
        <authorList>
            <person name="Sekiguchi Y."/>
            <person name="Tourlousse D.M."/>
        </authorList>
    </citation>
    <scope>NUCLEOTIDE SEQUENCE</scope>
    <source>
        <strain evidence="18">ASRB1</strain>
    </source>
</reference>
<protein>
    <submittedName>
        <fullName evidence="18">DNA translocase FtsK</fullName>
    </submittedName>
</protein>
<dbReference type="InterPro" id="IPR036390">
    <property type="entry name" value="WH_DNA-bd_sf"/>
</dbReference>
<dbReference type="PROSITE" id="PS50901">
    <property type="entry name" value="FTSK"/>
    <property type="match status" value="1"/>
</dbReference>
<evidence type="ECO:0000256" key="11">
    <source>
        <dbReference type="ARBA" id="ARBA00023136"/>
    </source>
</evidence>
<evidence type="ECO:0000256" key="12">
    <source>
        <dbReference type="ARBA" id="ARBA00023306"/>
    </source>
</evidence>
<dbReference type="Pfam" id="PF13491">
    <property type="entry name" value="FtsK_4TM"/>
    <property type="match status" value="1"/>
</dbReference>
<dbReference type="InterPro" id="IPR041027">
    <property type="entry name" value="FtsK_alpha"/>
</dbReference>
<keyword evidence="10" id="KW-0238">DNA-binding</keyword>
<comment type="subcellular location">
    <subcellularLocation>
        <location evidence="1">Cell membrane</location>
        <topology evidence="1">Multi-pass membrane protein</topology>
    </subcellularLocation>
</comment>
<keyword evidence="12" id="KW-0131">Cell cycle</keyword>
<comment type="subunit">
    <text evidence="13">Homohexamer. Forms a ring that surrounds DNA.</text>
</comment>